<evidence type="ECO:0000313" key="2">
    <source>
        <dbReference type="EMBL" id="RMX40944.1"/>
    </source>
</evidence>
<dbReference type="Proteomes" id="UP000275408">
    <property type="component" value="Unassembled WGS sequence"/>
</dbReference>
<accession>A0A3M6TI68</accession>
<feature type="compositionally biased region" description="Polar residues" evidence="1">
    <location>
        <begin position="38"/>
        <end position="48"/>
    </location>
</feature>
<protein>
    <submittedName>
        <fullName evidence="2">Uncharacterized protein</fullName>
    </submittedName>
</protein>
<organism evidence="2 3">
    <name type="scientific">Pocillopora damicornis</name>
    <name type="common">Cauliflower coral</name>
    <name type="synonym">Millepora damicornis</name>
    <dbReference type="NCBI Taxonomy" id="46731"/>
    <lineage>
        <taxon>Eukaryota</taxon>
        <taxon>Metazoa</taxon>
        <taxon>Cnidaria</taxon>
        <taxon>Anthozoa</taxon>
        <taxon>Hexacorallia</taxon>
        <taxon>Scleractinia</taxon>
        <taxon>Astrocoeniina</taxon>
        <taxon>Pocilloporidae</taxon>
        <taxon>Pocillopora</taxon>
    </lineage>
</organism>
<reference evidence="2 3" key="1">
    <citation type="journal article" date="2018" name="Sci. Rep.">
        <title>Comparative analysis of the Pocillopora damicornis genome highlights role of immune system in coral evolution.</title>
        <authorList>
            <person name="Cunning R."/>
            <person name="Bay R.A."/>
            <person name="Gillette P."/>
            <person name="Baker A.C."/>
            <person name="Traylor-Knowles N."/>
        </authorList>
    </citation>
    <scope>NUCLEOTIDE SEQUENCE [LARGE SCALE GENOMIC DNA]</scope>
    <source>
        <strain evidence="2">RSMAS</strain>
        <tissue evidence="2">Whole animal</tissue>
    </source>
</reference>
<dbReference type="OrthoDB" id="5988538at2759"/>
<dbReference type="PANTHER" id="PTHR35558">
    <property type="entry name" value="SGNH_HYDRO DOMAIN-CONTAINING PROTEIN"/>
    <property type="match status" value="1"/>
</dbReference>
<dbReference type="EMBL" id="RCHS01003552">
    <property type="protein sequence ID" value="RMX40944.1"/>
    <property type="molecule type" value="Genomic_DNA"/>
</dbReference>
<sequence>MPPRKHSAVLNDRPKRAKRTKKTSPSEISEVTPPLPAMSSTTSHSQNVKNSSLDVGALSSTISAAVSEALQAAFPGDNIAAILKNSVPDSSNPVSPSVDDEVRTITGDNSFSGIGGVPAKAVGLPARVSAKLKAKIWANEYVDFGALLFSSPRNEGKYSLSMTPSAGLQRSPQFTLEPSQSNKRITLIHQWASAFNIFVSVYAERFSSETPSLMKSCEVAIGFGMTNNFVISDNRTQHFTHGTKYTENYG</sequence>
<evidence type="ECO:0000256" key="1">
    <source>
        <dbReference type="SAM" id="MobiDB-lite"/>
    </source>
</evidence>
<feature type="non-terminal residue" evidence="2">
    <location>
        <position position="250"/>
    </location>
</feature>
<name>A0A3M6TI68_POCDA</name>
<evidence type="ECO:0000313" key="3">
    <source>
        <dbReference type="Proteomes" id="UP000275408"/>
    </source>
</evidence>
<gene>
    <name evidence="2" type="ORF">pdam_00023760</name>
</gene>
<feature type="region of interest" description="Disordered" evidence="1">
    <location>
        <begin position="1"/>
        <end position="48"/>
    </location>
</feature>
<keyword evidence="3" id="KW-1185">Reference proteome</keyword>
<dbReference type="PANTHER" id="PTHR35558:SF1">
    <property type="entry name" value="ENDONUCLEASE_EXONUCLEASE_PHOSPHATASE DOMAIN-CONTAINING PROTEIN"/>
    <property type="match status" value="1"/>
</dbReference>
<comment type="caution">
    <text evidence="2">The sequence shown here is derived from an EMBL/GenBank/DDBJ whole genome shotgun (WGS) entry which is preliminary data.</text>
</comment>
<dbReference type="AlphaFoldDB" id="A0A3M6TI68"/>
<proteinExistence type="predicted"/>